<comment type="similarity">
    <text evidence="6">Belongs to the ABC-2 integral membrane protein family.</text>
</comment>
<dbReference type="RefSeq" id="WP_344668984.1">
    <property type="nucleotide sequence ID" value="NZ_BAAAQN010000042.1"/>
</dbReference>
<dbReference type="PANTHER" id="PTHR43229">
    <property type="entry name" value="NODULATION PROTEIN J"/>
    <property type="match status" value="1"/>
</dbReference>
<dbReference type="InterPro" id="IPR000412">
    <property type="entry name" value="ABC_2_transport"/>
</dbReference>
<keyword evidence="9" id="KW-1185">Reference proteome</keyword>
<keyword evidence="6" id="KW-0813">Transport</keyword>
<feature type="transmembrane region" description="Helical" evidence="6">
    <location>
        <begin position="190"/>
        <end position="207"/>
    </location>
</feature>
<evidence type="ECO:0000256" key="1">
    <source>
        <dbReference type="ARBA" id="ARBA00004141"/>
    </source>
</evidence>
<feature type="transmembrane region" description="Helical" evidence="6">
    <location>
        <begin position="44"/>
        <end position="68"/>
    </location>
</feature>
<dbReference type="InterPro" id="IPR047817">
    <property type="entry name" value="ABC2_TM_bact-type"/>
</dbReference>
<protein>
    <recommendedName>
        <fullName evidence="6">Transport permease protein</fullName>
    </recommendedName>
</protein>
<keyword evidence="6" id="KW-1003">Cell membrane</keyword>
<feature type="transmembrane region" description="Helical" evidence="6">
    <location>
        <begin position="74"/>
        <end position="98"/>
    </location>
</feature>
<evidence type="ECO:0000256" key="6">
    <source>
        <dbReference type="RuleBase" id="RU361157"/>
    </source>
</evidence>
<evidence type="ECO:0000259" key="7">
    <source>
        <dbReference type="PROSITE" id="PS51012"/>
    </source>
</evidence>
<dbReference type="PIRSF" id="PIRSF006648">
    <property type="entry name" value="DrrB"/>
    <property type="match status" value="1"/>
</dbReference>
<dbReference type="PROSITE" id="PS51012">
    <property type="entry name" value="ABC_TM2"/>
    <property type="match status" value="1"/>
</dbReference>
<dbReference type="InterPro" id="IPR051784">
    <property type="entry name" value="Nod_factor_ABC_transporter"/>
</dbReference>
<keyword evidence="2 6" id="KW-0812">Transmembrane</keyword>
<evidence type="ECO:0000256" key="5">
    <source>
        <dbReference type="ARBA" id="ARBA00023251"/>
    </source>
</evidence>
<comment type="caution">
    <text evidence="8">The sequence shown here is derived from an EMBL/GenBank/DDBJ whole genome shotgun (WGS) entry which is preliminary data.</text>
</comment>
<keyword evidence="4 6" id="KW-0472">Membrane</keyword>
<evidence type="ECO:0000256" key="4">
    <source>
        <dbReference type="ARBA" id="ARBA00023136"/>
    </source>
</evidence>
<reference evidence="8 9" key="1">
    <citation type="journal article" date="2019" name="Int. J. Syst. Evol. Microbiol.">
        <title>The Global Catalogue of Microorganisms (GCM) 10K type strain sequencing project: providing services to taxonomists for standard genome sequencing and annotation.</title>
        <authorList>
            <consortium name="The Broad Institute Genomics Platform"/>
            <consortium name="The Broad Institute Genome Sequencing Center for Infectious Disease"/>
            <person name="Wu L."/>
            <person name="Ma J."/>
        </authorList>
    </citation>
    <scope>NUCLEOTIDE SEQUENCE [LARGE SCALE GENOMIC DNA]</scope>
    <source>
        <strain evidence="8 9">JCM 16014</strain>
    </source>
</reference>
<proteinExistence type="inferred from homology"/>
<sequence>MTTATVTAGPTAATAPASRPFKTIRHSAALAKRSLLKTMRTPEALLDVTLQPVIFLLLFTYVFGGAIAGSQSVYLQYLLPGILAQTIAMSATAIGVNLNTDISKGVFDRFRSLPIARSAPLVGAVLADFVRYALVAVITLSVGYAMGFRIHTDPFQAGAALLLAATFALALSWVSVWLGMVARTPGSVQGFMILLVLPLSFGSNTFVQTNTLPGWMQGFVNVNPITHLAGVSRSLFLGGPVTSHLLWTIGWIIGVTAVFMPLALRAYGRKV</sequence>
<dbReference type="Pfam" id="PF01061">
    <property type="entry name" value="ABC2_membrane"/>
    <property type="match status" value="1"/>
</dbReference>
<feature type="transmembrane region" description="Helical" evidence="6">
    <location>
        <begin position="245"/>
        <end position="264"/>
    </location>
</feature>
<dbReference type="Proteomes" id="UP001500751">
    <property type="component" value="Unassembled WGS sequence"/>
</dbReference>
<keyword evidence="5" id="KW-0046">Antibiotic resistance</keyword>
<gene>
    <name evidence="8" type="ORF">GCM10009839_59480</name>
</gene>
<evidence type="ECO:0000313" key="8">
    <source>
        <dbReference type="EMBL" id="GAA2046924.1"/>
    </source>
</evidence>
<keyword evidence="3 6" id="KW-1133">Transmembrane helix</keyword>
<dbReference type="InterPro" id="IPR013525">
    <property type="entry name" value="ABC2_TM"/>
</dbReference>
<dbReference type="PANTHER" id="PTHR43229:SF2">
    <property type="entry name" value="NODULATION PROTEIN J"/>
    <property type="match status" value="1"/>
</dbReference>
<evidence type="ECO:0000313" key="9">
    <source>
        <dbReference type="Proteomes" id="UP001500751"/>
    </source>
</evidence>
<organism evidence="8 9">
    <name type="scientific">Catenulispora yoronensis</name>
    <dbReference type="NCBI Taxonomy" id="450799"/>
    <lineage>
        <taxon>Bacteria</taxon>
        <taxon>Bacillati</taxon>
        <taxon>Actinomycetota</taxon>
        <taxon>Actinomycetes</taxon>
        <taxon>Catenulisporales</taxon>
        <taxon>Catenulisporaceae</taxon>
        <taxon>Catenulispora</taxon>
    </lineage>
</organism>
<feature type="transmembrane region" description="Helical" evidence="6">
    <location>
        <begin position="119"/>
        <end position="145"/>
    </location>
</feature>
<accession>A0ABN2V148</accession>
<comment type="subcellular location">
    <subcellularLocation>
        <location evidence="6">Cell membrane</location>
        <topology evidence="6">Multi-pass membrane protein</topology>
    </subcellularLocation>
    <subcellularLocation>
        <location evidence="1">Membrane</location>
        <topology evidence="1">Multi-pass membrane protein</topology>
    </subcellularLocation>
</comment>
<evidence type="ECO:0000256" key="2">
    <source>
        <dbReference type="ARBA" id="ARBA00022692"/>
    </source>
</evidence>
<dbReference type="EMBL" id="BAAAQN010000042">
    <property type="protein sequence ID" value="GAA2046924.1"/>
    <property type="molecule type" value="Genomic_DNA"/>
</dbReference>
<feature type="transmembrane region" description="Helical" evidence="6">
    <location>
        <begin position="157"/>
        <end position="178"/>
    </location>
</feature>
<evidence type="ECO:0000256" key="3">
    <source>
        <dbReference type="ARBA" id="ARBA00022989"/>
    </source>
</evidence>
<feature type="domain" description="ABC transmembrane type-2" evidence="7">
    <location>
        <begin position="43"/>
        <end position="270"/>
    </location>
</feature>
<name>A0ABN2V148_9ACTN</name>